<dbReference type="InterPro" id="IPR024370">
    <property type="entry name" value="PBP_domain"/>
</dbReference>
<dbReference type="InterPro" id="IPR006665">
    <property type="entry name" value="OmpA-like"/>
</dbReference>
<keyword evidence="1" id="KW-0732">Signal</keyword>
<gene>
    <name evidence="4" type="ORF">H3H51_13285</name>
</gene>
<dbReference type="SUPFAM" id="SSF103088">
    <property type="entry name" value="OmpA-like"/>
    <property type="match status" value="1"/>
</dbReference>
<reference evidence="4 5" key="1">
    <citation type="submission" date="2020-08" db="EMBL/GenBank/DDBJ databases">
        <authorList>
            <person name="Kim C.M."/>
        </authorList>
    </citation>
    <scope>NUCLEOTIDE SEQUENCE [LARGE SCALE GENOMIC DNA]</scope>
    <source>
        <strain evidence="4 5">UL070</strain>
    </source>
</reference>
<dbReference type="PROSITE" id="PS51123">
    <property type="entry name" value="OMPA_2"/>
    <property type="match status" value="1"/>
</dbReference>
<dbReference type="Proteomes" id="UP000542720">
    <property type="component" value="Unassembled WGS sequence"/>
</dbReference>
<dbReference type="Pfam" id="PF12849">
    <property type="entry name" value="PBP_like_2"/>
    <property type="match status" value="1"/>
</dbReference>
<dbReference type="SUPFAM" id="SSF53850">
    <property type="entry name" value="Periplasmic binding protein-like II"/>
    <property type="match status" value="1"/>
</dbReference>
<feature type="domain" description="OmpA-like" evidence="3">
    <location>
        <begin position="343"/>
        <end position="457"/>
    </location>
</feature>
<keyword evidence="5" id="KW-1185">Reference proteome</keyword>
<dbReference type="PANTHER" id="PTHR30570">
    <property type="entry name" value="PERIPLASMIC PHOSPHATE BINDING COMPONENT OF PHOSPHATE ABC TRANSPORTER"/>
    <property type="match status" value="1"/>
</dbReference>
<evidence type="ECO:0000259" key="3">
    <source>
        <dbReference type="PROSITE" id="PS51123"/>
    </source>
</evidence>
<evidence type="ECO:0000313" key="4">
    <source>
        <dbReference type="EMBL" id="MBB2495996.1"/>
    </source>
</evidence>
<dbReference type="GO" id="GO:0016020">
    <property type="term" value="C:membrane"/>
    <property type="evidence" value="ECO:0007669"/>
    <property type="project" value="UniProtKB-UniRule"/>
</dbReference>
<dbReference type="Gene3D" id="3.30.1330.60">
    <property type="entry name" value="OmpA-like domain"/>
    <property type="match status" value="1"/>
</dbReference>
<organism evidence="4 5">
    <name type="scientific">Aquipseudomonas ullengensis</name>
    <dbReference type="NCBI Taxonomy" id="2759166"/>
    <lineage>
        <taxon>Bacteria</taxon>
        <taxon>Pseudomonadati</taxon>
        <taxon>Pseudomonadota</taxon>
        <taxon>Gammaproteobacteria</taxon>
        <taxon>Pseudomonadales</taxon>
        <taxon>Pseudomonadaceae</taxon>
        <taxon>Aquipseudomonas</taxon>
    </lineage>
</organism>
<dbReference type="CDD" id="cd13653">
    <property type="entry name" value="PBP2_phosphate_like_1"/>
    <property type="match status" value="1"/>
</dbReference>
<comment type="caution">
    <text evidence="4">The sequence shown here is derived from an EMBL/GenBank/DDBJ whole genome shotgun (WGS) entry which is preliminary data.</text>
</comment>
<dbReference type="Pfam" id="PF00691">
    <property type="entry name" value="OmpA"/>
    <property type="match status" value="1"/>
</dbReference>
<dbReference type="CDD" id="cd07185">
    <property type="entry name" value="OmpA_C-like"/>
    <property type="match status" value="1"/>
</dbReference>
<name>A0A7W4LMQ0_9GAMM</name>
<dbReference type="InterPro" id="IPR036737">
    <property type="entry name" value="OmpA-like_sf"/>
</dbReference>
<accession>A0A7W4LMQ0</accession>
<sequence length="457" mass="49208">MSCALSISDRPLLNQTYTWIILCFILYALPWSVFAAPVENAALLRIQGSNTIGAKLGPALVKGLFEQQGMRNVRIAATTTENEQQVLTEDEQGRTLTINVAAHGSGTGFTSLQDGSADLAASSRPIKEAETQALAGLGDMHSLAAEQVIAIDGLAIILNPANPLSSLSTEQLAQIFSGEVRTWEQLGGRGGAITLYARDDKSGTYDTFKELVLAAHGKALAAGAKRFESSDQLSDGVSQDPSGIGFIGLPYIRQSKAVAIADGESQPMLPSATLIATEDYPLSRRLFLYNPPGTTNAWVQALVQFAHSPQGQAIVAKSGFIPQTVQAVQVAPNPAMPADYQRLTQEAQRLSVNFRFQESSATLDNKAQHDVDRVLEYLKSQDKLRHQVVLVGFGDPKNDPARAALLSKLRAMAVRRELAKGGVIFRDITGLGEQLPVAANSGDEGRLKNRRVEVWVY</sequence>
<dbReference type="Gene3D" id="3.40.190.10">
    <property type="entry name" value="Periplasmic binding protein-like II"/>
    <property type="match status" value="2"/>
</dbReference>
<evidence type="ECO:0000256" key="1">
    <source>
        <dbReference type="ARBA" id="ARBA00022729"/>
    </source>
</evidence>
<evidence type="ECO:0000256" key="2">
    <source>
        <dbReference type="PROSITE-ProRule" id="PRU00473"/>
    </source>
</evidence>
<protein>
    <submittedName>
        <fullName evidence="4">Substrate-binding domain-containing protein</fullName>
    </submittedName>
</protein>
<dbReference type="AlphaFoldDB" id="A0A7W4LMQ0"/>
<dbReference type="PANTHER" id="PTHR30570:SF1">
    <property type="entry name" value="PHOSPHATE-BINDING PROTEIN PSTS"/>
    <property type="match status" value="1"/>
</dbReference>
<evidence type="ECO:0000313" key="5">
    <source>
        <dbReference type="Proteomes" id="UP000542720"/>
    </source>
</evidence>
<proteinExistence type="predicted"/>
<dbReference type="RefSeq" id="WP_183089535.1">
    <property type="nucleotide sequence ID" value="NZ_JACJUD010000004.1"/>
</dbReference>
<dbReference type="EMBL" id="JACJUD010000004">
    <property type="protein sequence ID" value="MBB2495996.1"/>
    <property type="molecule type" value="Genomic_DNA"/>
</dbReference>
<keyword evidence="2" id="KW-0472">Membrane</keyword>
<dbReference type="InterPro" id="IPR050811">
    <property type="entry name" value="Phosphate_ABC_transporter"/>
</dbReference>